<keyword evidence="1" id="KW-1133">Transmembrane helix</keyword>
<organism evidence="2 3">
    <name type="scientific">Crucibulum laeve</name>
    <dbReference type="NCBI Taxonomy" id="68775"/>
    <lineage>
        <taxon>Eukaryota</taxon>
        <taxon>Fungi</taxon>
        <taxon>Dikarya</taxon>
        <taxon>Basidiomycota</taxon>
        <taxon>Agaricomycotina</taxon>
        <taxon>Agaricomycetes</taxon>
        <taxon>Agaricomycetidae</taxon>
        <taxon>Agaricales</taxon>
        <taxon>Agaricineae</taxon>
        <taxon>Nidulariaceae</taxon>
        <taxon>Crucibulum</taxon>
    </lineage>
</organism>
<evidence type="ECO:0000313" key="3">
    <source>
        <dbReference type="Proteomes" id="UP000308652"/>
    </source>
</evidence>
<protein>
    <submittedName>
        <fullName evidence="2">Uncharacterized protein</fullName>
    </submittedName>
</protein>
<keyword evidence="1" id="KW-0812">Transmembrane</keyword>
<sequence length="85" mass="9670">MSCSVILVGITVIKTSIISTLLLSRGGRRCVIDIEDDMRLDFEIRRPYLLHITAATIRKKHRCLWTTLIDRGSVLLWDIDTAAET</sequence>
<keyword evidence="3" id="KW-1185">Reference proteome</keyword>
<feature type="transmembrane region" description="Helical" evidence="1">
    <location>
        <begin position="6"/>
        <end position="24"/>
    </location>
</feature>
<dbReference type="EMBL" id="ML213714">
    <property type="protein sequence ID" value="TFK31729.1"/>
    <property type="molecule type" value="Genomic_DNA"/>
</dbReference>
<accession>A0A5C3LF11</accession>
<dbReference type="AlphaFoldDB" id="A0A5C3LF11"/>
<gene>
    <name evidence="2" type="ORF">BDQ12DRAFT_693645</name>
</gene>
<name>A0A5C3LF11_9AGAR</name>
<keyword evidence="1" id="KW-0472">Membrane</keyword>
<evidence type="ECO:0000256" key="1">
    <source>
        <dbReference type="SAM" id="Phobius"/>
    </source>
</evidence>
<proteinExistence type="predicted"/>
<dbReference type="Proteomes" id="UP000308652">
    <property type="component" value="Unassembled WGS sequence"/>
</dbReference>
<evidence type="ECO:0000313" key="2">
    <source>
        <dbReference type="EMBL" id="TFK31729.1"/>
    </source>
</evidence>
<reference evidence="2 3" key="1">
    <citation type="journal article" date="2019" name="Nat. Ecol. Evol.">
        <title>Megaphylogeny resolves global patterns of mushroom evolution.</title>
        <authorList>
            <person name="Varga T."/>
            <person name="Krizsan K."/>
            <person name="Foldi C."/>
            <person name="Dima B."/>
            <person name="Sanchez-Garcia M."/>
            <person name="Sanchez-Ramirez S."/>
            <person name="Szollosi G.J."/>
            <person name="Szarkandi J.G."/>
            <person name="Papp V."/>
            <person name="Albert L."/>
            <person name="Andreopoulos W."/>
            <person name="Angelini C."/>
            <person name="Antonin V."/>
            <person name="Barry K.W."/>
            <person name="Bougher N.L."/>
            <person name="Buchanan P."/>
            <person name="Buyck B."/>
            <person name="Bense V."/>
            <person name="Catcheside P."/>
            <person name="Chovatia M."/>
            <person name="Cooper J."/>
            <person name="Damon W."/>
            <person name="Desjardin D."/>
            <person name="Finy P."/>
            <person name="Geml J."/>
            <person name="Haridas S."/>
            <person name="Hughes K."/>
            <person name="Justo A."/>
            <person name="Karasinski D."/>
            <person name="Kautmanova I."/>
            <person name="Kiss B."/>
            <person name="Kocsube S."/>
            <person name="Kotiranta H."/>
            <person name="LaButti K.M."/>
            <person name="Lechner B.E."/>
            <person name="Liimatainen K."/>
            <person name="Lipzen A."/>
            <person name="Lukacs Z."/>
            <person name="Mihaltcheva S."/>
            <person name="Morgado L.N."/>
            <person name="Niskanen T."/>
            <person name="Noordeloos M.E."/>
            <person name="Ohm R.A."/>
            <person name="Ortiz-Santana B."/>
            <person name="Ovrebo C."/>
            <person name="Racz N."/>
            <person name="Riley R."/>
            <person name="Savchenko A."/>
            <person name="Shiryaev A."/>
            <person name="Soop K."/>
            <person name="Spirin V."/>
            <person name="Szebenyi C."/>
            <person name="Tomsovsky M."/>
            <person name="Tulloss R.E."/>
            <person name="Uehling J."/>
            <person name="Grigoriev I.V."/>
            <person name="Vagvolgyi C."/>
            <person name="Papp T."/>
            <person name="Martin F.M."/>
            <person name="Miettinen O."/>
            <person name="Hibbett D.S."/>
            <person name="Nagy L.G."/>
        </authorList>
    </citation>
    <scope>NUCLEOTIDE SEQUENCE [LARGE SCALE GENOMIC DNA]</scope>
    <source>
        <strain evidence="2 3">CBS 166.37</strain>
    </source>
</reference>